<proteinExistence type="predicted"/>
<accession>A0A4Z2GWQ7</accession>
<keyword evidence="3" id="KW-1185">Reference proteome</keyword>
<comment type="caution">
    <text evidence="2">The sequence shown here is derived from an EMBL/GenBank/DDBJ whole genome shotgun (WGS) entry which is preliminary data.</text>
</comment>
<dbReference type="Proteomes" id="UP000314294">
    <property type="component" value="Unassembled WGS sequence"/>
</dbReference>
<reference evidence="2 3" key="1">
    <citation type="submission" date="2019-03" db="EMBL/GenBank/DDBJ databases">
        <title>First draft genome of Liparis tanakae, snailfish: a comprehensive survey of snailfish specific genes.</title>
        <authorList>
            <person name="Kim W."/>
            <person name="Song I."/>
            <person name="Jeong J.-H."/>
            <person name="Kim D."/>
            <person name="Kim S."/>
            <person name="Ryu S."/>
            <person name="Song J.Y."/>
            <person name="Lee S.K."/>
        </authorList>
    </citation>
    <scope>NUCLEOTIDE SEQUENCE [LARGE SCALE GENOMIC DNA]</scope>
    <source>
        <tissue evidence="2">Muscle</tissue>
    </source>
</reference>
<dbReference type="EMBL" id="SRLO01000410">
    <property type="protein sequence ID" value="TNN57203.1"/>
    <property type="molecule type" value="Genomic_DNA"/>
</dbReference>
<feature type="compositionally biased region" description="Basic and acidic residues" evidence="1">
    <location>
        <begin position="82"/>
        <end position="112"/>
    </location>
</feature>
<feature type="region of interest" description="Disordered" evidence="1">
    <location>
        <begin position="59"/>
        <end position="112"/>
    </location>
</feature>
<evidence type="ECO:0000313" key="2">
    <source>
        <dbReference type="EMBL" id="TNN57203.1"/>
    </source>
</evidence>
<evidence type="ECO:0000313" key="3">
    <source>
        <dbReference type="Proteomes" id="UP000314294"/>
    </source>
</evidence>
<protein>
    <submittedName>
        <fullName evidence="2">Uncharacterized protein</fullName>
    </submittedName>
</protein>
<organism evidence="2 3">
    <name type="scientific">Liparis tanakae</name>
    <name type="common">Tanaka's snailfish</name>
    <dbReference type="NCBI Taxonomy" id="230148"/>
    <lineage>
        <taxon>Eukaryota</taxon>
        <taxon>Metazoa</taxon>
        <taxon>Chordata</taxon>
        <taxon>Craniata</taxon>
        <taxon>Vertebrata</taxon>
        <taxon>Euteleostomi</taxon>
        <taxon>Actinopterygii</taxon>
        <taxon>Neopterygii</taxon>
        <taxon>Teleostei</taxon>
        <taxon>Neoteleostei</taxon>
        <taxon>Acanthomorphata</taxon>
        <taxon>Eupercaria</taxon>
        <taxon>Perciformes</taxon>
        <taxon>Cottioidei</taxon>
        <taxon>Cottales</taxon>
        <taxon>Liparidae</taxon>
        <taxon>Liparis</taxon>
    </lineage>
</organism>
<gene>
    <name evidence="2" type="ORF">EYF80_032537</name>
</gene>
<sequence>MFFLVPPPICCYQAGLRLEEPDGTCGLQPPYLLPGCGAPKHLEDPDELRWVGPEKVDAPMSAAPQGVPCSSLPVETNNTTNHAERRAKSLIETRRMAQEERASRLQREPLEE</sequence>
<dbReference type="AlphaFoldDB" id="A0A4Z2GWQ7"/>
<evidence type="ECO:0000256" key="1">
    <source>
        <dbReference type="SAM" id="MobiDB-lite"/>
    </source>
</evidence>
<name>A0A4Z2GWQ7_9TELE</name>